<feature type="domain" description="HAMP" evidence="12">
    <location>
        <begin position="331"/>
        <end position="383"/>
    </location>
</feature>
<dbReference type="SUPFAM" id="SSF158472">
    <property type="entry name" value="HAMP domain-like"/>
    <property type="match status" value="1"/>
</dbReference>
<dbReference type="RefSeq" id="WP_052636114.1">
    <property type="nucleotide sequence ID" value="NZ_FSRH01000002.1"/>
</dbReference>
<name>A0A069RD81_PEPLI</name>
<keyword evidence="4" id="KW-0597">Phosphoprotein</keyword>
<evidence type="ECO:0000259" key="11">
    <source>
        <dbReference type="PROSITE" id="PS50109"/>
    </source>
</evidence>
<dbReference type="EMBL" id="JJMM01000011">
    <property type="protein sequence ID" value="KDR95001.1"/>
    <property type="molecule type" value="Genomic_DNA"/>
</dbReference>
<evidence type="ECO:0000259" key="12">
    <source>
        <dbReference type="PROSITE" id="PS50885"/>
    </source>
</evidence>
<dbReference type="InterPro" id="IPR003660">
    <property type="entry name" value="HAMP_dom"/>
</dbReference>
<dbReference type="OrthoDB" id="9762826at2"/>
<keyword evidence="9" id="KW-0175">Coiled coil</keyword>
<dbReference type="SMART" id="SM00304">
    <property type="entry name" value="HAMP"/>
    <property type="match status" value="1"/>
</dbReference>
<keyword evidence="10" id="KW-1133">Transmembrane helix</keyword>
<dbReference type="FunFam" id="1.10.287.130:FF:000001">
    <property type="entry name" value="Two-component sensor histidine kinase"/>
    <property type="match status" value="1"/>
</dbReference>
<evidence type="ECO:0000256" key="4">
    <source>
        <dbReference type="ARBA" id="ARBA00022553"/>
    </source>
</evidence>
<dbReference type="SUPFAM" id="SSF47384">
    <property type="entry name" value="Homodimeric domain of signal transducing histidine kinase"/>
    <property type="match status" value="1"/>
</dbReference>
<dbReference type="InterPro" id="IPR050351">
    <property type="entry name" value="BphY/WalK/GraS-like"/>
</dbReference>
<evidence type="ECO:0000256" key="2">
    <source>
        <dbReference type="ARBA" id="ARBA00004370"/>
    </source>
</evidence>
<keyword evidence="5 13" id="KW-0808">Transferase</keyword>
<organism evidence="13 14">
    <name type="scientific">Peptoclostridium litorale DSM 5388</name>
    <dbReference type="NCBI Taxonomy" id="1121324"/>
    <lineage>
        <taxon>Bacteria</taxon>
        <taxon>Bacillati</taxon>
        <taxon>Bacillota</taxon>
        <taxon>Clostridia</taxon>
        <taxon>Peptostreptococcales</taxon>
        <taxon>Peptoclostridiaceae</taxon>
        <taxon>Peptoclostridium</taxon>
    </lineage>
</organism>
<evidence type="ECO:0000256" key="7">
    <source>
        <dbReference type="ARBA" id="ARBA00023012"/>
    </source>
</evidence>
<feature type="transmembrane region" description="Helical" evidence="10">
    <location>
        <begin position="9"/>
        <end position="31"/>
    </location>
</feature>
<dbReference type="CDD" id="cd00082">
    <property type="entry name" value="HisKA"/>
    <property type="match status" value="1"/>
</dbReference>
<evidence type="ECO:0000256" key="5">
    <source>
        <dbReference type="ARBA" id="ARBA00022679"/>
    </source>
</evidence>
<dbReference type="InterPro" id="IPR003661">
    <property type="entry name" value="HisK_dim/P_dom"/>
</dbReference>
<evidence type="ECO:0000313" key="13">
    <source>
        <dbReference type="EMBL" id="KDR95001.1"/>
    </source>
</evidence>
<accession>A0A069RD81</accession>
<dbReference type="InterPro" id="IPR005467">
    <property type="entry name" value="His_kinase_dom"/>
</dbReference>
<dbReference type="PRINTS" id="PR00344">
    <property type="entry name" value="BCTRLSENSOR"/>
</dbReference>
<dbReference type="Gene3D" id="3.30.565.10">
    <property type="entry name" value="Histidine kinase-like ATPase, C-terminal domain"/>
    <property type="match status" value="1"/>
</dbReference>
<dbReference type="PROSITE" id="PS50109">
    <property type="entry name" value="HIS_KIN"/>
    <property type="match status" value="1"/>
</dbReference>
<feature type="domain" description="Histidine kinase" evidence="11">
    <location>
        <begin position="412"/>
        <end position="625"/>
    </location>
</feature>
<keyword evidence="10" id="KW-0812">Transmembrane</keyword>
<sequence length="626" mass="71284">MKKSIVAKLFIVTTVAFMAFLAFELVVQTIFFDSFYVTRKIENTEKSMDEFANSYIEGKGEQKLFKSEVKRFNENNNAVIAVSDEKGQPKTNEFYGIDSNTSLIVDGEGKVYNIDLIGLYDAIKDDEAGFESIKVGQTLAVKGINYDSGLVYSKNDGAQSSVESYNEDEQPWIEPYYIKIGGFEYNDGYVLDEVTENAEVLGVDGIIPRTIDIEGEIVYLQSDVLYEEYGEVADYKYWMLLDEIDAWFYESAAPAKSNGIHRYSFTDEMTGNENMVFVKKIAPEGGGTEYLFAMITLQQVDEAIVVLKDYYVYMFFAAIIFILILSYFYTRVITRPLIVLNDTAGKMAQLDFSVKCNIKSSDEMGSLADSLNNMSARLRATLGELERANEELQADIDAKTRQEKARKDFIASASHELKTPLSIIKSYAEGIKDGIYSEKSEYYLDVIVDEIDKMNAMVFEMLEISKIESEKIEIEKSDFCIEDMMLRVHEKLRCMADEKNMQVIMDVSRVRVHADEKRIKQVIINLYSNAIRYSPVGESICISTEQTSGGMVFSIENTGAHIPKEHMDRIWEGFYRVEKSRSRELGGSGLGLFIVKNILEQHESEFGVENTEKGVKFWFEVERVEE</sequence>
<reference evidence="13 14" key="1">
    <citation type="submission" date="2014-03" db="EMBL/GenBank/DDBJ databases">
        <title>Genome sequence of Clostridium litorale W6, DSM 5388.</title>
        <authorList>
            <person name="Poehlein A."/>
            <person name="Jagirdar A."/>
            <person name="Khonsari B."/>
            <person name="Chibani C.M."/>
            <person name="Gutierrez Gutierrez D.A."/>
            <person name="Davydova E."/>
            <person name="Alghaithi H.S."/>
            <person name="Nair K.P."/>
            <person name="Dhamotharan K."/>
            <person name="Chandran L."/>
            <person name="G W."/>
            <person name="Daniel R."/>
        </authorList>
    </citation>
    <scope>NUCLEOTIDE SEQUENCE [LARGE SCALE GENOMIC DNA]</scope>
    <source>
        <strain evidence="13 14">W6</strain>
    </source>
</reference>
<dbReference type="GO" id="GO:0000155">
    <property type="term" value="F:phosphorelay sensor kinase activity"/>
    <property type="evidence" value="ECO:0007669"/>
    <property type="project" value="InterPro"/>
</dbReference>
<dbReference type="Gene3D" id="6.10.340.10">
    <property type="match status" value="1"/>
</dbReference>
<dbReference type="Pfam" id="PF02518">
    <property type="entry name" value="HATPase_c"/>
    <property type="match status" value="1"/>
</dbReference>
<dbReference type="SMART" id="SM00388">
    <property type="entry name" value="HisKA"/>
    <property type="match status" value="1"/>
</dbReference>
<feature type="coiled-coil region" evidence="9">
    <location>
        <begin position="368"/>
        <end position="405"/>
    </location>
</feature>
<dbReference type="Gene3D" id="1.10.287.130">
    <property type="match status" value="1"/>
</dbReference>
<dbReference type="Pfam" id="PF00672">
    <property type="entry name" value="HAMP"/>
    <property type="match status" value="1"/>
</dbReference>
<proteinExistence type="predicted"/>
<keyword evidence="14" id="KW-1185">Reference proteome</keyword>
<comment type="catalytic activity">
    <reaction evidence="1">
        <text>ATP + protein L-histidine = ADP + protein N-phospho-L-histidine.</text>
        <dbReference type="EC" id="2.7.13.3"/>
    </reaction>
</comment>
<dbReference type="FunFam" id="3.30.565.10:FF:000006">
    <property type="entry name" value="Sensor histidine kinase WalK"/>
    <property type="match status" value="1"/>
</dbReference>
<dbReference type="PANTHER" id="PTHR45453">
    <property type="entry name" value="PHOSPHATE REGULON SENSOR PROTEIN PHOR"/>
    <property type="match status" value="1"/>
</dbReference>
<dbReference type="EC" id="2.7.13.3" evidence="3"/>
<dbReference type="AlphaFoldDB" id="A0A069RD81"/>
<evidence type="ECO:0000256" key="8">
    <source>
        <dbReference type="ARBA" id="ARBA00023136"/>
    </source>
</evidence>
<dbReference type="SMART" id="SM00387">
    <property type="entry name" value="HATPase_c"/>
    <property type="match status" value="1"/>
</dbReference>
<keyword evidence="8 10" id="KW-0472">Membrane</keyword>
<comment type="subcellular location">
    <subcellularLocation>
        <location evidence="2">Membrane</location>
    </subcellularLocation>
</comment>
<dbReference type="PANTHER" id="PTHR45453:SF3">
    <property type="entry name" value="HISTIDINE KINASE"/>
    <property type="match status" value="1"/>
</dbReference>
<protein>
    <recommendedName>
        <fullName evidence="3">histidine kinase</fullName>
        <ecNumber evidence="3">2.7.13.3</ecNumber>
    </recommendedName>
</protein>
<evidence type="ECO:0000313" key="14">
    <source>
        <dbReference type="Proteomes" id="UP000027946"/>
    </source>
</evidence>
<keyword evidence="7" id="KW-0902">Two-component regulatory system</keyword>
<dbReference type="SUPFAM" id="SSF55874">
    <property type="entry name" value="ATPase domain of HSP90 chaperone/DNA topoisomerase II/histidine kinase"/>
    <property type="match status" value="1"/>
</dbReference>
<evidence type="ECO:0000256" key="1">
    <source>
        <dbReference type="ARBA" id="ARBA00000085"/>
    </source>
</evidence>
<dbReference type="CDD" id="cd06225">
    <property type="entry name" value="HAMP"/>
    <property type="match status" value="1"/>
</dbReference>
<evidence type="ECO:0000256" key="10">
    <source>
        <dbReference type="SAM" id="Phobius"/>
    </source>
</evidence>
<dbReference type="InterPro" id="IPR036097">
    <property type="entry name" value="HisK_dim/P_sf"/>
</dbReference>
<dbReference type="InterPro" id="IPR003594">
    <property type="entry name" value="HATPase_dom"/>
</dbReference>
<gene>
    <name evidence="13" type="primary">vanSB</name>
    <name evidence="13" type="ORF">CLIT_11c00280</name>
</gene>
<dbReference type="eggNOG" id="COG5002">
    <property type="taxonomic scope" value="Bacteria"/>
</dbReference>
<dbReference type="PROSITE" id="PS50885">
    <property type="entry name" value="HAMP"/>
    <property type="match status" value="1"/>
</dbReference>
<dbReference type="GO" id="GO:0004721">
    <property type="term" value="F:phosphoprotein phosphatase activity"/>
    <property type="evidence" value="ECO:0007669"/>
    <property type="project" value="TreeGrafter"/>
</dbReference>
<dbReference type="InterPro" id="IPR004358">
    <property type="entry name" value="Sig_transdc_His_kin-like_C"/>
</dbReference>
<dbReference type="InterPro" id="IPR036890">
    <property type="entry name" value="HATPase_C_sf"/>
</dbReference>
<dbReference type="GO" id="GO:0016036">
    <property type="term" value="P:cellular response to phosphate starvation"/>
    <property type="evidence" value="ECO:0007669"/>
    <property type="project" value="TreeGrafter"/>
</dbReference>
<keyword evidence="6" id="KW-0418">Kinase</keyword>
<dbReference type="STRING" id="1121324.CLIT_11c00280"/>
<evidence type="ECO:0000256" key="6">
    <source>
        <dbReference type="ARBA" id="ARBA00022777"/>
    </source>
</evidence>
<dbReference type="Pfam" id="PF00512">
    <property type="entry name" value="HisKA"/>
    <property type="match status" value="1"/>
</dbReference>
<evidence type="ECO:0000256" key="9">
    <source>
        <dbReference type="SAM" id="Coils"/>
    </source>
</evidence>
<dbReference type="Proteomes" id="UP000027946">
    <property type="component" value="Unassembled WGS sequence"/>
</dbReference>
<dbReference type="GO" id="GO:0005886">
    <property type="term" value="C:plasma membrane"/>
    <property type="evidence" value="ECO:0007669"/>
    <property type="project" value="TreeGrafter"/>
</dbReference>
<comment type="caution">
    <text evidence="13">The sequence shown here is derived from an EMBL/GenBank/DDBJ whole genome shotgun (WGS) entry which is preliminary data.</text>
</comment>
<evidence type="ECO:0000256" key="3">
    <source>
        <dbReference type="ARBA" id="ARBA00012438"/>
    </source>
</evidence>
<feature type="transmembrane region" description="Helical" evidence="10">
    <location>
        <begin position="310"/>
        <end position="329"/>
    </location>
</feature>